<dbReference type="InterPro" id="IPR023090">
    <property type="entry name" value="UPF0702_alpha/beta_dom_sf"/>
</dbReference>
<dbReference type="PANTHER" id="PTHR34582:SF6">
    <property type="entry name" value="UPF0702 TRANSMEMBRANE PROTEIN YCAP"/>
    <property type="match status" value="1"/>
</dbReference>
<evidence type="ECO:0000256" key="4">
    <source>
        <dbReference type="ARBA" id="ARBA00022692"/>
    </source>
</evidence>
<dbReference type="STRING" id="398512.Bccel_0931"/>
<name>A0A0L6JII8_9FIRM</name>
<evidence type="ECO:0000256" key="5">
    <source>
        <dbReference type="ARBA" id="ARBA00022989"/>
    </source>
</evidence>
<keyword evidence="5 7" id="KW-1133">Transmembrane helix</keyword>
<dbReference type="Pfam" id="PF04239">
    <property type="entry name" value="DUF421"/>
    <property type="match status" value="1"/>
</dbReference>
<organism evidence="9 10">
    <name type="scientific">Pseudobacteroides cellulosolvens ATCC 35603 = DSM 2933</name>
    <dbReference type="NCBI Taxonomy" id="398512"/>
    <lineage>
        <taxon>Bacteria</taxon>
        <taxon>Bacillati</taxon>
        <taxon>Bacillota</taxon>
        <taxon>Clostridia</taxon>
        <taxon>Eubacteriales</taxon>
        <taxon>Oscillospiraceae</taxon>
        <taxon>Pseudobacteroides</taxon>
    </lineage>
</organism>
<comment type="subcellular location">
    <subcellularLocation>
        <location evidence="1">Cell membrane</location>
        <topology evidence="1">Multi-pass membrane protein</topology>
    </subcellularLocation>
</comment>
<comment type="similarity">
    <text evidence="2">Belongs to the UPF0702 family.</text>
</comment>
<comment type="caution">
    <text evidence="9">The sequence shown here is derived from an EMBL/GenBank/DDBJ whole genome shotgun (WGS) entry which is preliminary data.</text>
</comment>
<evidence type="ECO:0000313" key="10">
    <source>
        <dbReference type="Proteomes" id="UP000036923"/>
    </source>
</evidence>
<evidence type="ECO:0000256" key="7">
    <source>
        <dbReference type="SAM" id="Phobius"/>
    </source>
</evidence>
<dbReference type="eggNOG" id="COG2323">
    <property type="taxonomic scope" value="Bacteria"/>
</dbReference>
<dbReference type="PANTHER" id="PTHR34582">
    <property type="entry name" value="UPF0702 TRANSMEMBRANE PROTEIN YCAP"/>
    <property type="match status" value="1"/>
</dbReference>
<reference evidence="10" key="1">
    <citation type="submission" date="2015-07" db="EMBL/GenBank/DDBJ databases">
        <title>Near-Complete Genome Sequence of the Cellulolytic Bacterium Bacteroides (Pseudobacteroides) cellulosolvens ATCC 35603.</title>
        <authorList>
            <person name="Dassa B."/>
            <person name="Utturkar S.M."/>
            <person name="Klingeman D.M."/>
            <person name="Hurt R.A."/>
            <person name="Keller M."/>
            <person name="Xu J."/>
            <person name="Reddy Y.H.K."/>
            <person name="Borovok I."/>
            <person name="Grinberg I.R."/>
            <person name="Lamed R."/>
            <person name="Zhivin O."/>
            <person name="Bayer E.A."/>
            <person name="Brown S.D."/>
        </authorList>
    </citation>
    <scope>NUCLEOTIDE SEQUENCE [LARGE SCALE GENOMIC DNA]</scope>
    <source>
        <strain evidence="10">DSM 2933</strain>
    </source>
</reference>
<dbReference type="GO" id="GO:0005886">
    <property type="term" value="C:plasma membrane"/>
    <property type="evidence" value="ECO:0007669"/>
    <property type="project" value="UniProtKB-SubCell"/>
</dbReference>
<dbReference type="Gene3D" id="3.30.240.20">
    <property type="entry name" value="bsu07140 like domains"/>
    <property type="match status" value="2"/>
</dbReference>
<dbReference type="InterPro" id="IPR007353">
    <property type="entry name" value="DUF421"/>
</dbReference>
<keyword evidence="6 7" id="KW-0472">Membrane</keyword>
<dbReference type="AlphaFoldDB" id="A0A0L6JII8"/>
<keyword evidence="10" id="KW-1185">Reference proteome</keyword>
<evidence type="ECO:0000256" key="6">
    <source>
        <dbReference type="ARBA" id="ARBA00023136"/>
    </source>
</evidence>
<sequence>MEAIIYIFRCVLVLLFSWFCVRVIGKKSISQLTSYDFTALMILANVAAEPLVFKVSSKAFLGSVTIAVVAVIIGRISLNKIFYNIDAKPDIIIVNGKIDKNALKRNRMNLPFLLSLLRLQGYTKVSDVEFAIIEPDGNLSVIPTSQSRPVTPNDLKIDTPYEGITLPLIIDGEIQYNNLKFAKLDKAWLKQEILKSGASKAEDIFLAELDTSGKLNIDLYKESPDHKPGII</sequence>
<dbReference type="PATRIC" id="fig|398512.5.peg.966"/>
<feature type="transmembrane region" description="Helical" evidence="7">
    <location>
        <begin position="59"/>
        <end position="78"/>
    </location>
</feature>
<accession>A0A0L6JII8</accession>
<feature type="domain" description="YetF C-terminal" evidence="8">
    <location>
        <begin position="84"/>
        <end position="209"/>
    </location>
</feature>
<protein>
    <recommendedName>
        <fullName evidence="8">YetF C-terminal domain-containing protein</fullName>
    </recommendedName>
</protein>
<proteinExistence type="inferred from homology"/>
<evidence type="ECO:0000256" key="2">
    <source>
        <dbReference type="ARBA" id="ARBA00006448"/>
    </source>
</evidence>
<evidence type="ECO:0000256" key="3">
    <source>
        <dbReference type="ARBA" id="ARBA00022475"/>
    </source>
</evidence>
<keyword evidence="4 7" id="KW-0812">Transmembrane</keyword>
<dbReference type="RefSeq" id="WP_036945605.1">
    <property type="nucleotide sequence ID" value="NZ_JQKC01000060.1"/>
</dbReference>
<gene>
    <name evidence="9" type="ORF">Bccel_0931</name>
</gene>
<dbReference type="EMBL" id="LGTC01000001">
    <property type="protein sequence ID" value="KNY25671.1"/>
    <property type="molecule type" value="Genomic_DNA"/>
</dbReference>
<dbReference type="Proteomes" id="UP000036923">
    <property type="component" value="Unassembled WGS sequence"/>
</dbReference>
<evidence type="ECO:0000259" key="8">
    <source>
        <dbReference type="Pfam" id="PF04239"/>
    </source>
</evidence>
<evidence type="ECO:0000256" key="1">
    <source>
        <dbReference type="ARBA" id="ARBA00004651"/>
    </source>
</evidence>
<dbReference type="OrthoDB" id="9778331at2"/>
<keyword evidence="3" id="KW-1003">Cell membrane</keyword>
<feature type="transmembrane region" description="Helical" evidence="7">
    <location>
        <begin position="6"/>
        <end position="25"/>
    </location>
</feature>
<evidence type="ECO:0000313" key="9">
    <source>
        <dbReference type="EMBL" id="KNY25671.1"/>
    </source>
</evidence>